<feature type="region of interest" description="Disordered" evidence="1">
    <location>
        <begin position="83"/>
        <end position="107"/>
    </location>
</feature>
<dbReference type="SUPFAM" id="SSF48452">
    <property type="entry name" value="TPR-like"/>
    <property type="match status" value="1"/>
</dbReference>
<feature type="region of interest" description="Disordered" evidence="1">
    <location>
        <begin position="261"/>
        <end position="282"/>
    </location>
</feature>
<dbReference type="Proteomes" id="UP000093000">
    <property type="component" value="Unassembled WGS sequence"/>
</dbReference>
<evidence type="ECO:0000313" key="5">
    <source>
        <dbReference type="Proteomes" id="UP000093000"/>
    </source>
</evidence>
<comment type="caution">
    <text evidence="4">The sequence shown here is derived from an EMBL/GenBank/DDBJ whole genome shotgun (WGS) entry which is preliminary data.</text>
</comment>
<dbReference type="STRING" id="101091.A0A1C7NED1"/>
<dbReference type="OrthoDB" id="6278596at2759"/>
<accession>A0A1C7NED1</accession>
<reference evidence="4 5" key="1">
    <citation type="submission" date="2016-03" db="EMBL/GenBank/DDBJ databases">
        <title>Choanephora cucurbitarum.</title>
        <authorList>
            <person name="Min B."/>
            <person name="Park H."/>
            <person name="Park J.-H."/>
            <person name="Shin H.-D."/>
            <person name="Choi I.-G."/>
        </authorList>
    </citation>
    <scope>NUCLEOTIDE SEQUENCE [LARGE SCALE GENOMIC DNA]</scope>
    <source>
        <strain evidence="4 5">KUS-F28377</strain>
    </source>
</reference>
<evidence type="ECO:0000259" key="2">
    <source>
        <dbReference type="Pfam" id="PF07919"/>
    </source>
</evidence>
<keyword evidence="5" id="KW-1185">Reference proteome</keyword>
<dbReference type="EMBL" id="LUGH01000221">
    <property type="protein sequence ID" value="OBZ87463.1"/>
    <property type="molecule type" value="Genomic_DNA"/>
</dbReference>
<proteinExistence type="predicted"/>
<dbReference type="AlphaFoldDB" id="A0A1C7NED1"/>
<feature type="domain" description="Gryzun putative trafficking through Golgi" evidence="2">
    <location>
        <begin position="653"/>
        <end position="1193"/>
    </location>
</feature>
<gene>
    <name evidence="4" type="primary">trappc11</name>
    <name evidence="4" type="ORF">A0J61_04498</name>
</gene>
<protein>
    <submittedName>
        <fullName evidence="4">Trafficking protein particle complex subunit 11</fullName>
    </submittedName>
</protein>
<evidence type="ECO:0000313" key="4">
    <source>
        <dbReference type="EMBL" id="OBZ87463.1"/>
    </source>
</evidence>
<dbReference type="InParanoid" id="A0A1C7NED1"/>
<evidence type="ECO:0000256" key="1">
    <source>
        <dbReference type="SAM" id="MobiDB-lite"/>
    </source>
</evidence>
<dbReference type="PANTHER" id="PTHR14374">
    <property type="entry name" value="FOIE GRAS"/>
    <property type="match status" value="1"/>
</dbReference>
<dbReference type="InterPro" id="IPR021773">
    <property type="entry name" value="TPC11"/>
</dbReference>
<feature type="domain" description="Trafficking protein particle complex subunit 11" evidence="3">
    <location>
        <begin position="340"/>
        <end position="618"/>
    </location>
</feature>
<dbReference type="Pfam" id="PF11817">
    <property type="entry name" value="Foie-gras_1"/>
    <property type="match status" value="1"/>
</dbReference>
<dbReference type="InterPro" id="IPR012880">
    <property type="entry name" value="Gryzun"/>
</dbReference>
<dbReference type="Pfam" id="PF07919">
    <property type="entry name" value="Gryzun"/>
    <property type="match status" value="1"/>
</dbReference>
<sequence length="1250" mass="141065">MLTYPPEYLAHPVPVMAVYGLSDKEESPLVDVGDSATTRSGPSSSLLDLLTSKSDYSVYEATRFLGNNQIAPPFRVINVPKDYMLPQKPTPSTPSLPPPHSNLSPLSNDSPLYPDGIMTPLWIKKHLYLPSAVVGFYDMFASSQAKRETGPLASQVLIDPLDREHDMQLAAEINNRRKYFQEKGIRFAAVVMLKQRPIDQSIEERLSLIRKQCGLDAKTSFFAFVPGSPTENQEFVHVLYRALYDPALQFYTNRLKKIRKKKSKLPSPSTVPRQHDLSTNEPQPLSVSGWMLRYDLKAAFFQETKQDMDGALKLYEAVYSQLADMLAPTMGHHLAIHGKRWLEARTLVDCINVKICRLQLYMNEPTAALSQLNGHLHMFQSYSPTWGMSEHTFEYWAWLSKQYRIFADVIDAAVQSGYKIPMPTSYLSASSNSPLLSGNAHPSATSGNSNSGGGIGSGNVASGGIGIGIASHVGCNPGAILQHPGFYYHLAAMCCAERRRRFIEAERSGASPKSTAFQAEKSVDHSSLTIELLTKSYEQFKRYRNSRMTLYLAAEIAGTYYETGKFEMAVKFFERIGKTYRKEKWHMVLTSILRWSLRCAKELASWERAIECLIELMSDDLPMADNKRNDTQKELFDILTSPDKSPKEKKHLVIQMDQINAFFSCQVQMKCQKNFVGTPIEYQILIKTDKRSPPTPMRFQTVCVIFSDPQYNVVLKDAAIEETAPSLVDLVDFSNQLHKIEDEEDEHRNWLTAQADLRVFKGQVKALQGSFIPNECGDLKILNICFDLISPYWHVELNYGMDKIIEEHPAPRRKWLQPSTNDKPNFRILEGRGCLSNATIMQKPPSIDIKFEHSAPALLDELFKLNVIIKSSEDEPIEATLYVDMKNTEGSIDEDYVTFSPEITAEAAQQFDIGCIQPHTSLSKAIYLHGGKAAGSRLIHVTVKYTLAGKDSSQMVEKSEPIRIPFIAPFDVNFELCAQSKKPQISMSPSLERSERWLLVAAIRCSSTWDLDIKHVELQRDETFSDPNTSLSLISRIEDFDNQTWNTGHVYNANYLFQLSTLDITEQQSSAPTGSIVIEWKRSSHNTQEESEPMYYKTLLVSPAIQFQQQCLNILANIPSEIYLGEPFTLTYTIDNPTPRLADYNASIELSEAFVFSGYKQFKGRVLPFSKMVYQYTCYPLLAGKVKLPRLKVLASQQYTGEREVPVEAVGSGLSITLDNELHQRQTSSPPSTSDQSQPLLAFVNAKRYF</sequence>
<dbReference type="PANTHER" id="PTHR14374:SF0">
    <property type="entry name" value="TRAFFICKING PROTEIN PARTICLE COMPLEX SUBUNIT 11"/>
    <property type="match status" value="1"/>
</dbReference>
<organism evidence="4 5">
    <name type="scientific">Choanephora cucurbitarum</name>
    <dbReference type="NCBI Taxonomy" id="101091"/>
    <lineage>
        <taxon>Eukaryota</taxon>
        <taxon>Fungi</taxon>
        <taxon>Fungi incertae sedis</taxon>
        <taxon>Mucoromycota</taxon>
        <taxon>Mucoromycotina</taxon>
        <taxon>Mucoromycetes</taxon>
        <taxon>Mucorales</taxon>
        <taxon>Mucorineae</taxon>
        <taxon>Choanephoraceae</taxon>
        <taxon>Choanephoroideae</taxon>
        <taxon>Choanephora</taxon>
    </lineage>
</organism>
<name>A0A1C7NED1_9FUNG</name>
<feature type="compositionally biased region" description="Pro residues" evidence="1">
    <location>
        <begin position="88"/>
        <end position="100"/>
    </location>
</feature>
<evidence type="ECO:0000259" key="3">
    <source>
        <dbReference type="Pfam" id="PF11817"/>
    </source>
</evidence>
<dbReference type="InterPro" id="IPR011990">
    <property type="entry name" value="TPR-like_helical_dom_sf"/>
</dbReference>